<evidence type="ECO:0000313" key="3">
    <source>
        <dbReference type="Proteomes" id="UP000661918"/>
    </source>
</evidence>
<keyword evidence="3" id="KW-1185">Reference proteome</keyword>
<proteinExistence type="predicted"/>
<feature type="region of interest" description="Disordered" evidence="1">
    <location>
        <begin position="1"/>
        <end position="25"/>
    </location>
</feature>
<evidence type="ECO:0000256" key="1">
    <source>
        <dbReference type="SAM" id="MobiDB-lite"/>
    </source>
</evidence>
<dbReference type="Proteomes" id="UP000661918">
    <property type="component" value="Unassembled WGS sequence"/>
</dbReference>
<reference evidence="3" key="1">
    <citation type="journal article" date="2019" name="Int. J. Syst. Evol. Microbiol.">
        <title>The Global Catalogue of Microorganisms (GCM) 10K type strain sequencing project: providing services to taxonomists for standard genome sequencing and annotation.</title>
        <authorList>
            <consortium name="The Broad Institute Genomics Platform"/>
            <consortium name="The Broad Institute Genome Sequencing Center for Infectious Disease"/>
            <person name="Wu L."/>
            <person name="Ma J."/>
        </authorList>
    </citation>
    <scope>NUCLEOTIDE SEQUENCE [LARGE SCALE GENOMIC DNA]</scope>
    <source>
        <strain evidence="3">JCM 15443</strain>
    </source>
</reference>
<gene>
    <name evidence="2" type="ORF">GCM10010841_32600</name>
</gene>
<protein>
    <submittedName>
        <fullName evidence="2">Uncharacterized protein</fullName>
    </submittedName>
</protein>
<comment type="caution">
    <text evidence="2">The sequence shown here is derived from an EMBL/GenBank/DDBJ whole genome shotgun (WGS) entry which is preliminary data.</text>
</comment>
<evidence type="ECO:0000313" key="2">
    <source>
        <dbReference type="EMBL" id="GGM22211.1"/>
    </source>
</evidence>
<dbReference type="EMBL" id="BMOM01000058">
    <property type="protein sequence ID" value="GGM22211.1"/>
    <property type="molecule type" value="Genomic_DNA"/>
</dbReference>
<organism evidence="2 3">
    <name type="scientific">Deinococcus aerophilus</name>
    <dbReference type="NCBI Taxonomy" id="522488"/>
    <lineage>
        <taxon>Bacteria</taxon>
        <taxon>Thermotogati</taxon>
        <taxon>Deinococcota</taxon>
        <taxon>Deinococci</taxon>
        <taxon>Deinococcales</taxon>
        <taxon>Deinococcaceae</taxon>
        <taxon>Deinococcus</taxon>
    </lineage>
</organism>
<sequence length="207" mass="23384">MAHDAARRAGKRVLRPPGRPLESGLYSRRPQVRVDQLVEDFRARQVDLDCTDEDMLYLRAYLAELRERSPSLSQLEEPVTNLLSLLQARASASSESPGCGAAAPAELLASITEVRLLLSQLVGYTSQLEQRHARIIVLSKVRAETRIKNHAARQLDVFTLMVRRLATILEEQLAPQDFEAFQRRLEKEFEVLPRGLVEGSSSVRWNP</sequence>
<name>A0ABQ2H066_9DEIO</name>
<accession>A0ABQ2H066</accession>